<reference evidence="2 3" key="1">
    <citation type="submission" date="2022-11" db="EMBL/GenBank/DDBJ databases">
        <title>Minimal conservation of predation-associated metabolite biosynthetic gene clusters underscores biosynthetic potential of Myxococcota including descriptions for ten novel species: Archangium lansinium sp. nov., Myxococcus landrumus sp. nov., Nannocystis bai.</title>
        <authorList>
            <person name="Ahearne A."/>
            <person name="Stevens C."/>
            <person name="Dowd S."/>
        </authorList>
    </citation>
    <scope>NUCLEOTIDE SEQUENCE [LARGE SCALE GENOMIC DNA]</scope>
    <source>
        <strain evidence="2 3">BB15-2</strain>
    </source>
</reference>
<keyword evidence="1" id="KW-0472">Membrane</keyword>
<evidence type="ECO:0000313" key="3">
    <source>
        <dbReference type="Proteomes" id="UP001221686"/>
    </source>
</evidence>
<organism evidence="2 3">
    <name type="scientific">Nannocystis bainbridge</name>
    <dbReference type="NCBI Taxonomy" id="2995303"/>
    <lineage>
        <taxon>Bacteria</taxon>
        <taxon>Pseudomonadati</taxon>
        <taxon>Myxococcota</taxon>
        <taxon>Polyangia</taxon>
        <taxon>Nannocystales</taxon>
        <taxon>Nannocystaceae</taxon>
        <taxon>Nannocystis</taxon>
    </lineage>
</organism>
<comment type="caution">
    <text evidence="2">The sequence shown here is derived from an EMBL/GenBank/DDBJ whole genome shotgun (WGS) entry which is preliminary data.</text>
</comment>
<protein>
    <submittedName>
        <fullName evidence="2">Uncharacterized protein</fullName>
    </submittedName>
</protein>
<dbReference type="RefSeq" id="WP_272086059.1">
    <property type="nucleotide sequence ID" value="NZ_JAQNDL010000001.1"/>
</dbReference>
<gene>
    <name evidence="2" type="ORF">POL25_11760</name>
</gene>
<evidence type="ECO:0000313" key="2">
    <source>
        <dbReference type="EMBL" id="MDC0717575.1"/>
    </source>
</evidence>
<evidence type="ECO:0000256" key="1">
    <source>
        <dbReference type="SAM" id="Phobius"/>
    </source>
</evidence>
<dbReference type="Proteomes" id="UP001221686">
    <property type="component" value="Unassembled WGS sequence"/>
</dbReference>
<dbReference type="EMBL" id="JAQNDL010000001">
    <property type="protein sequence ID" value="MDC0717575.1"/>
    <property type="molecule type" value="Genomic_DNA"/>
</dbReference>
<sequence length="125" mass="12406">MATALRLAGFSVAVRLAGLAAAVGLGFVGVRLAGFAVVGVRFAGFAAAVVAARLAGFAAAVGLLFAAVDLVFAALAGVFTGRSAEGRLEGLRGFDVVVTPKEVSCPRVGDNHSSRCFGTCPGGHV</sequence>
<name>A0ABT5DWQ6_9BACT</name>
<keyword evidence="3" id="KW-1185">Reference proteome</keyword>
<proteinExistence type="predicted"/>
<keyword evidence="1" id="KW-0812">Transmembrane</keyword>
<accession>A0ABT5DWQ6</accession>
<keyword evidence="1" id="KW-1133">Transmembrane helix</keyword>
<feature type="transmembrane region" description="Helical" evidence="1">
    <location>
        <begin position="57"/>
        <end position="79"/>
    </location>
</feature>